<dbReference type="InterPro" id="IPR008523">
    <property type="entry name" value="DUF805"/>
</dbReference>
<feature type="transmembrane region" description="Helical" evidence="1">
    <location>
        <begin position="82"/>
        <end position="103"/>
    </location>
</feature>
<dbReference type="EMBL" id="JACCBU010000001">
    <property type="protein sequence ID" value="NYE73781.1"/>
    <property type="molecule type" value="Genomic_DNA"/>
</dbReference>
<keyword evidence="1" id="KW-1133">Transmembrane helix</keyword>
<dbReference type="PANTHER" id="PTHR34980:SF2">
    <property type="entry name" value="INNER MEMBRANE PROTEIN YHAH-RELATED"/>
    <property type="match status" value="1"/>
</dbReference>
<keyword evidence="1" id="KW-0812">Transmembrane</keyword>
<dbReference type="GO" id="GO:0005886">
    <property type="term" value="C:plasma membrane"/>
    <property type="evidence" value="ECO:0007669"/>
    <property type="project" value="TreeGrafter"/>
</dbReference>
<dbReference type="RefSeq" id="WP_179755536.1">
    <property type="nucleotide sequence ID" value="NZ_JACCBU010000001.1"/>
</dbReference>
<feature type="transmembrane region" description="Helical" evidence="1">
    <location>
        <begin position="51"/>
        <end position="70"/>
    </location>
</feature>
<sequence length="155" mass="17013">MNDSRERLSDLPIRIPDPADAPLPGCTFTQAVRRYFAGYVKFSGRASRSELWKVNPLVGLIFLFGQLAGSGGFENAPPATKAIVVASWVIYVICFLPSLSVGVRRLHDANFSGGLILLTFIPFVGGLILFVLYLMDSNPEGSRFDRTILRYDLAG</sequence>
<proteinExistence type="predicted"/>
<keyword evidence="1" id="KW-0472">Membrane</keyword>
<evidence type="ECO:0000256" key="1">
    <source>
        <dbReference type="SAM" id="Phobius"/>
    </source>
</evidence>
<evidence type="ECO:0000313" key="3">
    <source>
        <dbReference type="Proteomes" id="UP000569914"/>
    </source>
</evidence>
<dbReference type="Pfam" id="PF05656">
    <property type="entry name" value="DUF805"/>
    <property type="match status" value="1"/>
</dbReference>
<comment type="caution">
    <text evidence="2">The sequence shown here is derived from an EMBL/GenBank/DDBJ whole genome shotgun (WGS) entry which is preliminary data.</text>
</comment>
<keyword evidence="3" id="KW-1185">Reference proteome</keyword>
<name>A0A7Y9IBB6_9ACTN</name>
<dbReference type="AlphaFoldDB" id="A0A7Y9IBB6"/>
<feature type="transmembrane region" description="Helical" evidence="1">
    <location>
        <begin position="115"/>
        <end position="135"/>
    </location>
</feature>
<dbReference type="PANTHER" id="PTHR34980">
    <property type="entry name" value="INNER MEMBRANE PROTEIN-RELATED-RELATED"/>
    <property type="match status" value="1"/>
</dbReference>
<evidence type="ECO:0000313" key="2">
    <source>
        <dbReference type="EMBL" id="NYE73781.1"/>
    </source>
</evidence>
<reference evidence="2 3" key="1">
    <citation type="submission" date="2020-07" db="EMBL/GenBank/DDBJ databases">
        <title>Sequencing the genomes of 1000 actinobacteria strains.</title>
        <authorList>
            <person name="Klenk H.-P."/>
        </authorList>
    </citation>
    <scope>NUCLEOTIDE SEQUENCE [LARGE SCALE GENOMIC DNA]</scope>
    <source>
        <strain evidence="2 3">DSM 22083</strain>
    </source>
</reference>
<dbReference type="Proteomes" id="UP000569914">
    <property type="component" value="Unassembled WGS sequence"/>
</dbReference>
<organism evidence="2 3">
    <name type="scientific">Microlunatus parietis</name>
    <dbReference type="NCBI Taxonomy" id="682979"/>
    <lineage>
        <taxon>Bacteria</taxon>
        <taxon>Bacillati</taxon>
        <taxon>Actinomycetota</taxon>
        <taxon>Actinomycetes</taxon>
        <taxon>Propionibacteriales</taxon>
        <taxon>Propionibacteriaceae</taxon>
        <taxon>Microlunatus</taxon>
    </lineage>
</organism>
<gene>
    <name evidence="2" type="ORF">BKA15_005110</name>
</gene>
<protein>
    <submittedName>
        <fullName evidence="2">Uncharacterized membrane protein YhaH (DUF805 family)</fullName>
    </submittedName>
</protein>
<accession>A0A7Y9IBB6</accession>